<dbReference type="InterPro" id="IPR050354">
    <property type="entry name" value="F-box/kelch-repeat_ARATH"/>
</dbReference>
<dbReference type="Pfam" id="PF25210">
    <property type="entry name" value="Kelch_FKB95"/>
    <property type="match status" value="1"/>
</dbReference>
<protein>
    <recommendedName>
        <fullName evidence="1">FKB95-like N-terminal Kelch domain-containing protein</fullName>
    </recommendedName>
</protein>
<dbReference type="PANTHER" id="PTHR24414:SF198">
    <property type="entry name" value="F-BOX DOMAIN-CONTAINING PROTEIN"/>
    <property type="match status" value="1"/>
</dbReference>
<evidence type="ECO:0000313" key="3">
    <source>
        <dbReference type="Proteomes" id="UP000467841"/>
    </source>
</evidence>
<gene>
    <name evidence="2" type="ORF">MERR_LOCUS7118</name>
</gene>
<feature type="domain" description="FKB95-like N-terminal Kelch" evidence="1">
    <location>
        <begin position="1"/>
        <end position="209"/>
    </location>
</feature>
<evidence type="ECO:0000313" key="2">
    <source>
        <dbReference type="EMBL" id="CAA7019883.1"/>
    </source>
</evidence>
<dbReference type="InterPro" id="IPR057499">
    <property type="entry name" value="Kelch_FKB95"/>
</dbReference>
<dbReference type="AlphaFoldDB" id="A0A6D2I155"/>
<dbReference type="OrthoDB" id="45365at2759"/>
<dbReference type="Gene3D" id="2.120.10.80">
    <property type="entry name" value="Kelch-type beta propeller"/>
    <property type="match status" value="1"/>
</dbReference>
<accession>A0A6D2I155</accession>
<dbReference type="Proteomes" id="UP000467841">
    <property type="component" value="Unassembled WGS sequence"/>
</dbReference>
<reference evidence="2" key="1">
    <citation type="submission" date="2020-01" db="EMBL/GenBank/DDBJ databases">
        <authorList>
            <person name="Mishra B."/>
        </authorList>
    </citation>
    <scope>NUCLEOTIDE SEQUENCE [LARGE SCALE GENOMIC DNA]</scope>
</reference>
<name>A0A6D2I155_9BRAS</name>
<organism evidence="2 3">
    <name type="scientific">Microthlaspi erraticum</name>
    <dbReference type="NCBI Taxonomy" id="1685480"/>
    <lineage>
        <taxon>Eukaryota</taxon>
        <taxon>Viridiplantae</taxon>
        <taxon>Streptophyta</taxon>
        <taxon>Embryophyta</taxon>
        <taxon>Tracheophyta</taxon>
        <taxon>Spermatophyta</taxon>
        <taxon>Magnoliopsida</taxon>
        <taxon>eudicotyledons</taxon>
        <taxon>Gunneridae</taxon>
        <taxon>Pentapetalae</taxon>
        <taxon>rosids</taxon>
        <taxon>malvids</taxon>
        <taxon>Brassicales</taxon>
        <taxon>Brassicaceae</taxon>
        <taxon>Coluteocarpeae</taxon>
        <taxon>Microthlaspi</taxon>
    </lineage>
</organism>
<sequence>MTVARKGAKSCFFDDKIYAIGGCMNREESTNWGEVFDLKTQTWKPLPKPPLIDDDDDDKVAVFGEKLYFFSKSDARYAYDPKEGRWVPEFGFVGLEATSITGPWCVIGNVMFAEYDKKLKWYNPKYKNWLRVYGLNQVLYSKRRYCHRTIQLVNHGGKLIIVWHEWVWMARDCTSPDLKIWCAVIRLEERLTSRLGPQMWGEVERCNIVVPSVPTSYKLSTCQSISF</sequence>
<keyword evidence="3" id="KW-1185">Reference proteome</keyword>
<dbReference type="EMBL" id="CACVBM020000499">
    <property type="protein sequence ID" value="CAA7019883.1"/>
    <property type="molecule type" value="Genomic_DNA"/>
</dbReference>
<dbReference type="PANTHER" id="PTHR24414">
    <property type="entry name" value="F-BOX/KELCH-REPEAT PROTEIN SKIP4"/>
    <property type="match status" value="1"/>
</dbReference>
<comment type="caution">
    <text evidence="2">The sequence shown here is derived from an EMBL/GenBank/DDBJ whole genome shotgun (WGS) entry which is preliminary data.</text>
</comment>
<dbReference type="InterPro" id="IPR015915">
    <property type="entry name" value="Kelch-typ_b-propeller"/>
</dbReference>
<evidence type="ECO:0000259" key="1">
    <source>
        <dbReference type="Pfam" id="PF25210"/>
    </source>
</evidence>
<proteinExistence type="predicted"/>
<dbReference type="SUPFAM" id="SSF117281">
    <property type="entry name" value="Kelch motif"/>
    <property type="match status" value="1"/>
</dbReference>